<keyword evidence="2 20" id="KW-0813">Transport</keyword>
<feature type="compositionally biased region" description="Acidic residues" evidence="21">
    <location>
        <begin position="151"/>
        <end position="178"/>
    </location>
</feature>
<evidence type="ECO:0000256" key="5">
    <source>
        <dbReference type="ARBA" id="ARBA00022729"/>
    </source>
</evidence>
<dbReference type="GO" id="GO:0005254">
    <property type="term" value="F:chloride channel activity"/>
    <property type="evidence" value="ECO:0007669"/>
    <property type="project" value="UniProtKB-KW"/>
</dbReference>
<dbReference type="SUPFAM" id="SSF90112">
    <property type="entry name" value="Neurotransmitter-gated ion-channel transmembrane pore"/>
    <property type="match status" value="1"/>
</dbReference>
<keyword evidence="14" id="KW-0868">Chloride</keyword>
<keyword evidence="26" id="KW-1185">Reference proteome</keyword>
<keyword evidence="8 20" id="KW-0406">Ion transport</keyword>
<evidence type="ECO:0000256" key="11">
    <source>
        <dbReference type="ARBA" id="ARBA00023170"/>
    </source>
</evidence>
<dbReference type="InterPro" id="IPR006028">
    <property type="entry name" value="GABAA/Glycine_rcpt"/>
</dbReference>
<reference evidence="26" key="1">
    <citation type="journal article" date="2020" name="PLoS Negl. Trop. Dis.">
        <title>High-quality nuclear genome for Sarcoptes scabiei-A critical resource for a neglected parasite.</title>
        <authorList>
            <person name="Korhonen P.K."/>
            <person name="Gasser R.B."/>
            <person name="Ma G."/>
            <person name="Wang T."/>
            <person name="Stroehlein A.J."/>
            <person name="Young N.D."/>
            <person name="Ang C.S."/>
            <person name="Fernando D.D."/>
            <person name="Lu H.C."/>
            <person name="Taylor S."/>
            <person name="Reynolds S.L."/>
            <person name="Mofiz E."/>
            <person name="Najaraj S.H."/>
            <person name="Gowda H."/>
            <person name="Madugundu A."/>
            <person name="Renuse S."/>
            <person name="Holt D."/>
            <person name="Pandey A."/>
            <person name="Papenfuss A.T."/>
            <person name="Fischer K."/>
        </authorList>
    </citation>
    <scope>NUCLEOTIDE SEQUENCE [LARGE SCALE GENOMIC DNA]</scope>
</reference>
<evidence type="ECO:0000256" key="20">
    <source>
        <dbReference type="RuleBase" id="RU000687"/>
    </source>
</evidence>
<evidence type="ECO:0000256" key="1">
    <source>
        <dbReference type="ARBA" id="ARBA00010180"/>
    </source>
</evidence>
<dbReference type="GO" id="GO:0034707">
    <property type="term" value="C:chloride channel complex"/>
    <property type="evidence" value="ECO:0007669"/>
    <property type="project" value="UniProtKB-KW"/>
</dbReference>
<dbReference type="GO" id="GO:0045211">
    <property type="term" value="C:postsynaptic membrane"/>
    <property type="evidence" value="ECO:0007669"/>
    <property type="project" value="UniProtKB-SubCell"/>
</dbReference>
<feature type="transmembrane region" description="Helical" evidence="20">
    <location>
        <begin position="800"/>
        <end position="821"/>
    </location>
</feature>
<keyword evidence="11 24" id="KW-0675">Receptor</keyword>
<keyword evidence="16" id="KW-1071">Ligand-gated ion channel</keyword>
<dbReference type="CDD" id="cd19049">
    <property type="entry name" value="LGIC_TM_anion"/>
    <property type="match status" value="1"/>
</dbReference>
<evidence type="ECO:0000259" key="22">
    <source>
        <dbReference type="Pfam" id="PF02931"/>
    </source>
</evidence>
<feature type="compositionally biased region" description="Pro residues" evidence="21">
    <location>
        <begin position="920"/>
        <end position="929"/>
    </location>
</feature>
<dbReference type="FunFam" id="1.20.58.390:FF:000067">
    <property type="entry name" value="Glycine receptor subunit alpha-2"/>
    <property type="match status" value="1"/>
</dbReference>
<keyword evidence="15" id="KW-0628">Postsynaptic cell membrane</keyword>
<dbReference type="EMBL" id="WVUK01000064">
    <property type="protein sequence ID" value="KAF7489689.1"/>
    <property type="molecule type" value="Genomic_DNA"/>
</dbReference>
<dbReference type="Gene3D" id="1.20.58.390">
    <property type="entry name" value="Neurotransmitter-gated ion-channel transmembrane domain"/>
    <property type="match status" value="2"/>
</dbReference>
<evidence type="ECO:0000256" key="8">
    <source>
        <dbReference type="ARBA" id="ARBA00023065"/>
    </source>
</evidence>
<evidence type="ECO:0000256" key="12">
    <source>
        <dbReference type="ARBA" id="ARBA00023173"/>
    </source>
</evidence>
<dbReference type="FunFam" id="2.70.170.10:FF:000021">
    <property type="entry name" value="Gamma-aminobutyric acid receptor isoform 3b"/>
    <property type="match status" value="1"/>
</dbReference>
<dbReference type="InterPro" id="IPR006201">
    <property type="entry name" value="Neur_channel"/>
</dbReference>
<keyword evidence="13" id="KW-0325">Glycoprotein</keyword>
<evidence type="ECO:0000256" key="14">
    <source>
        <dbReference type="ARBA" id="ARBA00023214"/>
    </source>
</evidence>
<feature type="region of interest" description="Disordered" evidence="21">
    <location>
        <begin position="136"/>
        <end position="198"/>
    </location>
</feature>
<feature type="transmembrane region" description="Helical" evidence="20">
    <location>
        <begin position="413"/>
        <end position="431"/>
    </location>
</feature>
<dbReference type="InterPro" id="IPR018000">
    <property type="entry name" value="Neurotransmitter_ion_chnl_CS"/>
</dbReference>
<dbReference type="Gene3D" id="2.70.170.10">
    <property type="entry name" value="Neurotransmitter-gated ion-channel ligand-binding domain"/>
    <property type="match status" value="1"/>
</dbReference>
<dbReference type="Proteomes" id="UP000070412">
    <property type="component" value="Unassembled WGS sequence"/>
</dbReference>
<dbReference type="PRINTS" id="PR00252">
    <property type="entry name" value="NRIONCHANNEL"/>
</dbReference>
<reference evidence="24" key="2">
    <citation type="submission" date="2020-01" db="EMBL/GenBank/DDBJ databases">
        <authorList>
            <person name="Korhonen P.K.K."/>
            <person name="Guangxu M.G."/>
            <person name="Wang T.W."/>
            <person name="Stroehlein A.J.S."/>
            <person name="Young N.D."/>
            <person name="Ang C.-S.A."/>
            <person name="Fernando D.W.F."/>
            <person name="Lu H.L."/>
            <person name="Taylor S.T."/>
            <person name="Ehtesham M.E.M."/>
            <person name="Najaraj S.H.N."/>
            <person name="Harsha G.H.G."/>
            <person name="Madugundu A.M."/>
            <person name="Renuse S.R."/>
            <person name="Holt D.H."/>
            <person name="Pandey A.P."/>
            <person name="Papenfuss A.P."/>
            <person name="Gasser R.B.G."/>
            <person name="Fischer K.F."/>
        </authorList>
    </citation>
    <scope>NUCLEOTIDE SEQUENCE</scope>
    <source>
        <strain evidence="24">SSS_KF_BRIS2020</strain>
    </source>
</reference>
<feature type="domain" description="Neurotransmitter-gated ion-channel ligand-binding" evidence="22">
    <location>
        <begin position="527"/>
        <end position="732"/>
    </location>
</feature>
<keyword evidence="4 20" id="KW-0812">Transmembrane</keyword>
<evidence type="ECO:0000256" key="15">
    <source>
        <dbReference type="ARBA" id="ARBA00023257"/>
    </source>
</evidence>
<dbReference type="InterPro" id="IPR038050">
    <property type="entry name" value="Neuro_actylchol_rec"/>
</dbReference>
<feature type="compositionally biased region" description="Polar residues" evidence="21">
    <location>
        <begin position="138"/>
        <end position="147"/>
    </location>
</feature>
<evidence type="ECO:0000256" key="9">
    <source>
        <dbReference type="ARBA" id="ARBA00023136"/>
    </source>
</evidence>
<reference evidence="25" key="3">
    <citation type="submission" date="2022-06" db="UniProtKB">
        <authorList>
            <consortium name="EnsemblMetazoa"/>
        </authorList>
    </citation>
    <scope>IDENTIFICATION</scope>
</reference>
<keyword evidence="6 20" id="KW-1133">Transmembrane helix</keyword>
<feature type="chain" id="PRO_5039736579" description="Gamma-aminobutyric acid receptor subunit beta" evidence="20">
    <location>
        <begin position="20"/>
        <end position="1188"/>
    </location>
</feature>
<feature type="transmembrane region" description="Helical" evidence="20">
    <location>
        <begin position="1156"/>
        <end position="1176"/>
    </location>
</feature>
<feature type="compositionally biased region" description="Low complexity" evidence="21">
    <location>
        <begin position="1117"/>
        <end position="1131"/>
    </location>
</feature>
<comment type="subcellular location">
    <subcellularLocation>
        <location evidence="18">Postsynaptic cell membrane</location>
        <topology evidence="18">Multi-pass membrane protein</topology>
    </subcellularLocation>
</comment>
<sequence length="1188" mass="133104">MMVLRRFVTVSATVVAATSDGDDGDDEDDDIVGTFVDSVQEFNPISIKKSTQSSIGRNRLSSFRSQSSQKLSLSRIVSSINDSIDRLQQHYWQSRSILMFTKNRIAIINVQVLNRNHPLQLLLLLLLSKTTTTTTTSYRTDSYNSKLDNLGDNDDDDDDDDGDGNFDDNDVENGDGNDDEHCSRSCGSENQSKIPLDNLNNDNDHHLFGFEQNHSGDDCVGWIHRNPKQYFKTAIFDQKSRRSNERENIDIDLIRYVSHRSEYFVESKLPSINYTLLLSLSISVRSTSSSSTSSTSSSHSTESPLFLLSSLILIINFFHKICSEFISSNLRDNHHHYFHHRSCYQYHRPEFLLLNKQNTADDRKRATKCEQTFPPVTLKRSDEIDYSISSSLAPISSKTIIETSSSTYRIKSLSFIRLFLFLISIVSSLLIENFSSQKFSILEQKRKRRRRRWRRRKIEIISQSNCNYPPALIVRIFIMIIIVNHLFLSSFHSISLLVDAFNENERDEHEPENKSDAYSDAGSNITKILNAFFDSGYDKRVRPEYGGPPVQVGVSMHIIGISSVSEVQMDFTSDFYFRQLWKDNRLVFTPVGGIDNLVVGAEVAQKIWVPDTFFANEKVASFHSATTPNTFLRILHTGEVYRSIRLTVTASCPMNLQYFPMDSQLCTIEIESYGYSMADIVYIWAKGKESIGMSKGLELPQFKVVGYRQSMKIETLSTGNYSRLVCEIQFERSMGYYLIQIYIPASLIVIISWVSFWLHRNATPARVALGVTTVLTMTTLMSSTNAALPKISYIKSIDVFLGTCFVMVFASLLEYATVGYLGKRIAMRKTRSQQLAKLAQEHRNRCAAAAAAAAAAASGPRGGSLNLNLSGLGGMNLSSTAPTAVVNSSSNQQMQNNSNSIASGGMLGGDDDSNDQSEPPIVPPPPMPMPSGGPTGMMCQQTDLSATLHRPLKPMSLHQPLERYATIGTPRIVHHPSLNCPSTCPQAYGRQDVRLQRGTSLIADSDCTAQRQSFSANKSIYNAHHPSDHSAIPMSGATCFGMMPMRPNTPNPLPTVNDPSTANLLGTAMPQTNPPIGASPTINLHKRHHNQQHQQQLQQDLDNCDADNLSLNGPNSQHLRQQQQQQFLQQQNSFGPKNPNKLFGVSPSDIDKYSRVVFPVCFVCFNLMYWVIYLHISSQMIEDLIPAN</sequence>
<dbReference type="GO" id="GO:0004888">
    <property type="term" value="F:transmembrane signaling receptor activity"/>
    <property type="evidence" value="ECO:0007669"/>
    <property type="project" value="InterPro"/>
</dbReference>
<evidence type="ECO:0000313" key="26">
    <source>
        <dbReference type="Proteomes" id="UP000070412"/>
    </source>
</evidence>
<dbReference type="AlphaFoldDB" id="A0A834VBX0"/>
<comment type="caution">
    <text evidence="20">Lacks conserved residue(s) required for the propagation of feature annotation.</text>
</comment>
<evidence type="ECO:0000256" key="2">
    <source>
        <dbReference type="ARBA" id="ARBA00022448"/>
    </source>
</evidence>
<dbReference type="GO" id="GO:0005230">
    <property type="term" value="F:extracellular ligand-gated monoatomic ion channel activity"/>
    <property type="evidence" value="ECO:0007669"/>
    <property type="project" value="InterPro"/>
</dbReference>
<dbReference type="SUPFAM" id="SSF63712">
    <property type="entry name" value="Nicotinic receptor ligand binding domain-like"/>
    <property type="match status" value="1"/>
</dbReference>
<organism evidence="24">
    <name type="scientific">Sarcoptes scabiei</name>
    <name type="common">Itch mite</name>
    <name type="synonym">Acarus scabiei</name>
    <dbReference type="NCBI Taxonomy" id="52283"/>
    <lineage>
        <taxon>Eukaryota</taxon>
        <taxon>Metazoa</taxon>
        <taxon>Ecdysozoa</taxon>
        <taxon>Arthropoda</taxon>
        <taxon>Chelicerata</taxon>
        <taxon>Arachnida</taxon>
        <taxon>Acari</taxon>
        <taxon>Acariformes</taxon>
        <taxon>Sarcoptiformes</taxon>
        <taxon>Astigmata</taxon>
        <taxon>Psoroptidia</taxon>
        <taxon>Sarcoptoidea</taxon>
        <taxon>Sarcoptidae</taxon>
        <taxon>Sarcoptinae</taxon>
        <taxon>Sarcoptes</taxon>
    </lineage>
</organism>
<dbReference type="InterPro" id="IPR006202">
    <property type="entry name" value="Neur_chan_lig-bd"/>
</dbReference>
<dbReference type="PRINTS" id="PR00253">
    <property type="entry name" value="GABAARECEPTR"/>
</dbReference>
<dbReference type="Pfam" id="PF02932">
    <property type="entry name" value="Neur_chan_memb"/>
    <property type="match status" value="2"/>
</dbReference>
<evidence type="ECO:0000256" key="10">
    <source>
        <dbReference type="ARBA" id="ARBA00023157"/>
    </source>
</evidence>
<evidence type="ECO:0000256" key="6">
    <source>
        <dbReference type="ARBA" id="ARBA00022989"/>
    </source>
</evidence>
<keyword evidence="5 20" id="KW-0732">Signal</keyword>
<feature type="domain" description="Neurotransmitter-gated ion-channel transmembrane" evidence="23">
    <location>
        <begin position="741"/>
        <end position="895"/>
    </location>
</feature>
<dbReference type="GO" id="GO:0099095">
    <property type="term" value="F:ligand-gated monoatomic anion channel activity"/>
    <property type="evidence" value="ECO:0007669"/>
    <property type="project" value="UniProtKB-ARBA"/>
</dbReference>
<keyword evidence="9 20" id="KW-0472">Membrane</keyword>
<evidence type="ECO:0000313" key="24">
    <source>
        <dbReference type="EMBL" id="KAF7489689.1"/>
    </source>
</evidence>
<evidence type="ECO:0000256" key="17">
    <source>
        <dbReference type="ARBA" id="ARBA00023303"/>
    </source>
</evidence>
<evidence type="ECO:0000256" key="3">
    <source>
        <dbReference type="ARBA" id="ARBA00022475"/>
    </source>
</evidence>
<evidence type="ECO:0000256" key="13">
    <source>
        <dbReference type="ARBA" id="ARBA00023180"/>
    </source>
</evidence>
<keyword evidence="17 20" id="KW-0407">Ion channel</keyword>
<proteinExistence type="inferred from homology"/>
<feature type="region of interest" description="Disordered" evidence="21">
    <location>
        <begin position="1104"/>
        <end position="1140"/>
    </location>
</feature>
<keyword evidence="7" id="KW-0770">Synapse</keyword>
<feature type="transmembrane region" description="Helical" evidence="20">
    <location>
        <begin position="472"/>
        <end position="491"/>
    </location>
</feature>
<dbReference type="InterPro" id="IPR006029">
    <property type="entry name" value="Neurotrans-gated_channel_TM"/>
</dbReference>
<evidence type="ECO:0000256" key="19">
    <source>
        <dbReference type="ARBA" id="ARBA00071250"/>
    </source>
</evidence>
<feature type="transmembrane region" description="Helical" evidence="20">
    <location>
        <begin position="734"/>
        <end position="758"/>
    </location>
</feature>
<keyword evidence="3" id="KW-1003">Cell membrane</keyword>
<keyword evidence="12" id="KW-0869">Chloride channel</keyword>
<dbReference type="PROSITE" id="PS00236">
    <property type="entry name" value="NEUROTR_ION_CHANNEL"/>
    <property type="match status" value="1"/>
</dbReference>
<dbReference type="PANTHER" id="PTHR18945">
    <property type="entry name" value="NEUROTRANSMITTER GATED ION CHANNEL"/>
    <property type="match status" value="1"/>
</dbReference>
<evidence type="ECO:0000256" key="7">
    <source>
        <dbReference type="ARBA" id="ARBA00023018"/>
    </source>
</evidence>
<evidence type="ECO:0000256" key="4">
    <source>
        <dbReference type="ARBA" id="ARBA00022692"/>
    </source>
</evidence>
<dbReference type="InterPro" id="IPR036719">
    <property type="entry name" value="Neuro-gated_channel_TM_sf"/>
</dbReference>
<evidence type="ECO:0000256" key="18">
    <source>
        <dbReference type="ARBA" id="ARBA00034104"/>
    </source>
</evidence>
<evidence type="ECO:0000313" key="25">
    <source>
        <dbReference type="EnsemblMetazoa" id="KAF7489689.1"/>
    </source>
</evidence>
<gene>
    <name evidence="24" type="ORF">SSS_8431</name>
</gene>
<dbReference type="OrthoDB" id="8890589at2759"/>
<feature type="compositionally biased region" description="Low complexity" evidence="21">
    <location>
        <begin position="887"/>
        <end position="900"/>
    </location>
</feature>
<accession>A0A834VBX0</accession>
<dbReference type="NCBIfam" id="TIGR00860">
    <property type="entry name" value="LIC"/>
    <property type="match status" value="1"/>
</dbReference>
<comment type="similarity">
    <text evidence="1">Belongs to the ligand-gated ion channel (TC 1.A.9) family. Gamma-aminobutyric acid receptor (TC 1.A.9.5) subfamily.</text>
</comment>
<evidence type="ECO:0000256" key="21">
    <source>
        <dbReference type="SAM" id="MobiDB-lite"/>
    </source>
</evidence>
<dbReference type="Pfam" id="PF02931">
    <property type="entry name" value="Neur_chan_LBD"/>
    <property type="match status" value="1"/>
</dbReference>
<name>A0A834VBX0_SARSC</name>
<feature type="region of interest" description="Disordered" evidence="21">
    <location>
        <begin position="883"/>
        <end position="929"/>
    </location>
</feature>
<feature type="signal peptide" evidence="20">
    <location>
        <begin position="1"/>
        <end position="19"/>
    </location>
</feature>
<feature type="domain" description="Neurotransmitter-gated ion-channel transmembrane" evidence="23">
    <location>
        <begin position="1082"/>
        <end position="1170"/>
    </location>
</feature>
<dbReference type="InterPro" id="IPR036734">
    <property type="entry name" value="Neur_chan_lig-bd_sf"/>
</dbReference>
<protein>
    <recommendedName>
        <fullName evidence="19">Gamma-aminobutyric acid receptor subunit beta</fullName>
    </recommendedName>
</protein>
<feature type="transmembrane region" description="Helical" evidence="20">
    <location>
        <begin position="767"/>
        <end position="788"/>
    </location>
</feature>
<dbReference type="EnsemblMetazoa" id="SSS_8431s_mrna">
    <property type="protein sequence ID" value="KAF7489689.1"/>
    <property type="gene ID" value="SSS_8431"/>
</dbReference>
<keyword evidence="10" id="KW-1015">Disulfide bond</keyword>
<evidence type="ECO:0000256" key="16">
    <source>
        <dbReference type="ARBA" id="ARBA00023286"/>
    </source>
</evidence>
<evidence type="ECO:0000259" key="23">
    <source>
        <dbReference type="Pfam" id="PF02932"/>
    </source>
</evidence>